<evidence type="ECO:0000313" key="3">
    <source>
        <dbReference type="EMBL" id="CDO93751.1"/>
    </source>
</evidence>
<evidence type="ECO:0000313" key="4">
    <source>
        <dbReference type="Proteomes" id="UP000031516"/>
    </source>
</evidence>
<dbReference type="GO" id="GO:0006511">
    <property type="term" value="P:ubiquitin-dependent protein catabolic process"/>
    <property type="evidence" value="ECO:0007669"/>
    <property type="project" value="TreeGrafter"/>
</dbReference>
<evidence type="ECO:0000259" key="2">
    <source>
        <dbReference type="PROSITE" id="PS50250"/>
    </source>
</evidence>
<dbReference type="Pfam" id="PF01399">
    <property type="entry name" value="PCI"/>
    <property type="match status" value="1"/>
</dbReference>
<proteinExistence type="inferred from homology"/>
<dbReference type="EMBL" id="CCBQ010000027">
    <property type="protein sequence ID" value="CDO93751.1"/>
    <property type="molecule type" value="Genomic_DNA"/>
</dbReference>
<dbReference type="PROSITE" id="PS50250">
    <property type="entry name" value="PCI"/>
    <property type="match status" value="1"/>
</dbReference>
<dbReference type="InterPro" id="IPR050756">
    <property type="entry name" value="CSN3"/>
</dbReference>
<dbReference type="Gene3D" id="1.25.40.570">
    <property type="match status" value="1"/>
</dbReference>
<dbReference type="GO" id="GO:0042176">
    <property type="term" value="P:regulation of protein catabolic process"/>
    <property type="evidence" value="ECO:0007669"/>
    <property type="project" value="InterPro"/>
</dbReference>
<dbReference type="Proteomes" id="UP000031516">
    <property type="component" value="Unassembled WGS sequence"/>
</dbReference>
<dbReference type="PANTHER" id="PTHR10758:SF2">
    <property type="entry name" value="26S PROTEASOME NON-ATPASE REGULATORY SUBUNIT 3"/>
    <property type="match status" value="1"/>
</dbReference>
<dbReference type="AlphaFoldDB" id="A0A0A8L6N6"/>
<dbReference type="SUPFAM" id="SSF46785">
    <property type="entry name" value="Winged helix' DNA-binding domain"/>
    <property type="match status" value="1"/>
</dbReference>
<evidence type="ECO:0000256" key="1">
    <source>
        <dbReference type="ARBA" id="ARBA00007912"/>
    </source>
</evidence>
<keyword evidence="4" id="KW-1185">Reference proteome</keyword>
<dbReference type="SMART" id="SM00088">
    <property type="entry name" value="PINT"/>
    <property type="match status" value="1"/>
</dbReference>
<comment type="caution">
    <text evidence="3">The sequence shown here is derived from an EMBL/GenBank/DDBJ whole genome shotgun (WGS) entry which is preliminary data.</text>
</comment>
<dbReference type="PANTHER" id="PTHR10758">
    <property type="entry name" value="26S PROTEASOME NON-ATPASE REGULATORY SUBUNIT 3/COP9 SIGNALOSOME COMPLEX SUBUNIT 3"/>
    <property type="match status" value="1"/>
</dbReference>
<reference evidence="3 4" key="1">
    <citation type="submission" date="2014-03" db="EMBL/GenBank/DDBJ databases">
        <title>The genome of Kluyveromyces dobzhanskii.</title>
        <authorList>
            <person name="Nystedt B."/>
            <person name="Astrom S."/>
        </authorList>
    </citation>
    <scope>NUCLEOTIDE SEQUENCE [LARGE SCALE GENOMIC DNA]</scope>
    <source>
        <strain evidence="3 4">CBS 2104</strain>
    </source>
</reference>
<dbReference type="OrthoDB" id="1713558at2759"/>
<dbReference type="Pfam" id="PF08375">
    <property type="entry name" value="Rpn3_C"/>
    <property type="match status" value="1"/>
</dbReference>
<feature type="domain" description="PCI" evidence="2">
    <location>
        <begin position="1"/>
        <end position="127"/>
    </location>
</feature>
<dbReference type="GO" id="GO:0008541">
    <property type="term" value="C:proteasome regulatory particle, lid subcomplex"/>
    <property type="evidence" value="ECO:0007669"/>
    <property type="project" value="TreeGrafter"/>
</dbReference>
<name>A0A0A8L6N6_9SACH</name>
<dbReference type="InterPro" id="IPR036390">
    <property type="entry name" value="WH_DNA-bd_sf"/>
</dbReference>
<protein>
    <submittedName>
        <fullName evidence="3">WGS project CCBQ000000000 data, contig 00102</fullName>
    </submittedName>
</protein>
<organism evidence="3 4">
    <name type="scientific">Kluyveromyces dobzhanskii CBS 2104</name>
    <dbReference type="NCBI Taxonomy" id="1427455"/>
    <lineage>
        <taxon>Eukaryota</taxon>
        <taxon>Fungi</taxon>
        <taxon>Dikarya</taxon>
        <taxon>Ascomycota</taxon>
        <taxon>Saccharomycotina</taxon>
        <taxon>Saccharomycetes</taxon>
        <taxon>Saccharomycetales</taxon>
        <taxon>Saccharomycetaceae</taxon>
        <taxon>Kluyveromyces</taxon>
    </lineage>
</organism>
<gene>
    <name evidence="3" type="ORF">KLDO_g2042</name>
</gene>
<accession>A0A0A8L6N6</accession>
<dbReference type="InterPro" id="IPR013586">
    <property type="entry name" value="PSMD3_C"/>
</dbReference>
<sequence length="196" mass="22745">MGDIPELTFFHQKGLEKSLLPYYHITKAVKLGDLNLFTQSLSKYKNELLQDSNYQLCVRLRSNVIKTGIRMISLTYKKISLKDICLKLHLDSEQTVEYMVSRAIRDGVIEAKINHEEGYIETSELLNVYSTKQPQQVFDERIRFVNHLHSDYVTGMRFPDARDKDARKQSEESFESTVDLNSINLSDFDSDLDDVI</sequence>
<comment type="similarity">
    <text evidence="1">Belongs to the proteasome subunit S3 family.</text>
</comment>
<dbReference type="GO" id="GO:0030234">
    <property type="term" value="F:enzyme regulator activity"/>
    <property type="evidence" value="ECO:0007669"/>
    <property type="project" value="InterPro"/>
</dbReference>
<dbReference type="InterPro" id="IPR000717">
    <property type="entry name" value="PCI_dom"/>
</dbReference>